<gene>
    <name evidence="2" type="ORF">TCM_044490</name>
</gene>
<feature type="domain" description="Glycosyl transferase CAP10" evidence="1">
    <location>
        <begin position="2"/>
        <end position="66"/>
    </location>
</feature>
<dbReference type="Pfam" id="PF05686">
    <property type="entry name" value="Glyco_transf_90"/>
    <property type="match status" value="1"/>
</dbReference>
<reference evidence="2 3" key="1">
    <citation type="journal article" date="2013" name="Genome Biol.">
        <title>The genome sequence of the most widely cultivated cacao type and its use to identify candidate genes regulating pod color.</title>
        <authorList>
            <person name="Motamayor J.C."/>
            <person name="Mockaitis K."/>
            <person name="Schmutz J."/>
            <person name="Haiminen N."/>
            <person name="Iii D.L."/>
            <person name="Cornejo O."/>
            <person name="Findley S.D."/>
            <person name="Zheng P."/>
            <person name="Utro F."/>
            <person name="Royaert S."/>
            <person name="Saski C."/>
            <person name="Jenkins J."/>
            <person name="Podicheti R."/>
            <person name="Zhao M."/>
            <person name="Scheffler B.E."/>
            <person name="Stack J.C."/>
            <person name="Feltus F.A."/>
            <person name="Mustiga G.M."/>
            <person name="Amores F."/>
            <person name="Phillips W."/>
            <person name="Marelli J.P."/>
            <person name="May G.D."/>
            <person name="Shapiro H."/>
            <person name="Ma J."/>
            <person name="Bustamante C.D."/>
            <person name="Schnell R.J."/>
            <person name="Main D."/>
            <person name="Gilbert D."/>
            <person name="Parida L."/>
            <person name="Kuhn D.N."/>
        </authorList>
    </citation>
    <scope>NUCLEOTIDE SEQUENCE [LARGE SCALE GENOMIC DNA]</scope>
    <source>
        <strain evidence="3">cv. Matina 1-6</strain>
    </source>
</reference>
<dbReference type="STRING" id="3641.A0A061FR56"/>
<dbReference type="HOGENOM" id="CLU_2836351_0_0_1"/>
<dbReference type="Proteomes" id="UP000026915">
    <property type="component" value="Chromosome 10"/>
</dbReference>
<evidence type="ECO:0000313" key="3">
    <source>
        <dbReference type="Proteomes" id="UP000026915"/>
    </source>
</evidence>
<evidence type="ECO:0000259" key="1">
    <source>
        <dbReference type="Pfam" id="PF05686"/>
    </source>
</evidence>
<dbReference type="eggNOG" id="KOG2458">
    <property type="taxonomic scope" value="Eukaryota"/>
</dbReference>
<sequence>MEKHDKPYETRDLFTIWGILQLLRFYTRKLLDLDLLFSIGDSIRIRKGNYQRPNATSPLPLVHYCG</sequence>
<proteinExistence type="predicted"/>
<evidence type="ECO:0000313" key="2">
    <source>
        <dbReference type="EMBL" id="EOY19393.1"/>
    </source>
</evidence>
<accession>A0A061FR56</accession>
<dbReference type="InterPro" id="IPR006598">
    <property type="entry name" value="CAP10"/>
</dbReference>
<dbReference type="EMBL" id="CM001888">
    <property type="protein sequence ID" value="EOY19393.1"/>
    <property type="molecule type" value="Genomic_DNA"/>
</dbReference>
<dbReference type="Gramene" id="EOY19393">
    <property type="protein sequence ID" value="EOY19393"/>
    <property type="gene ID" value="TCM_044490"/>
</dbReference>
<organism evidence="2 3">
    <name type="scientific">Theobroma cacao</name>
    <name type="common">Cacao</name>
    <name type="synonym">Cocoa</name>
    <dbReference type="NCBI Taxonomy" id="3641"/>
    <lineage>
        <taxon>Eukaryota</taxon>
        <taxon>Viridiplantae</taxon>
        <taxon>Streptophyta</taxon>
        <taxon>Embryophyta</taxon>
        <taxon>Tracheophyta</taxon>
        <taxon>Spermatophyta</taxon>
        <taxon>Magnoliopsida</taxon>
        <taxon>eudicotyledons</taxon>
        <taxon>Gunneridae</taxon>
        <taxon>Pentapetalae</taxon>
        <taxon>rosids</taxon>
        <taxon>malvids</taxon>
        <taxon>Malvales</taxon>
        <taxon>Malvaceae</taxon>
        <taxon>Byttnerioideae</taxon>
        <taxon>Theobroma</taxon>
    </lineage>
</organism>
<protein>
    <recommendedName>
        <fullName evidence="1">Glycosyl transferase CAP10 domain-containing protein</fullName>
    </recommendedName>
</protein>
<dbReference type="AlphaFoldDB" id="A0A061FR56"/>
<name>A0A061FR56_THECC</name>
<dbReference type="InParanoid" id="A0A061FR56"/>
<keyword evidence="3" id="KW-1185">Reference proteome</keyword>